<dbReference type="SUPFAM" id="SSF55424">
    <property type="entry name" value="FAD/NAD-linked reductases, dimerisation (C-terminal) domain"/>
    <property type="match status" value="1"/>
</dbReference>
<dbReference type="GO" id="GO:0051537">
    <property type="term" value="F:2 iron, 2 sulfur cluster binding"/>
    <property type="evidence" value="ECO:0007669"/>
    <property type="project" value="UniProtKB-KW"/>
</dbReference>
<comment type="caution">
    <text evidence="12">The sequence shown here is derived from an EMBL/GenBank/DDBJ whole genome shotgun (WGS) entry which is preliminary data.</text>
</comment>
<feature type="compositionally biased region" description="Basic and acidic residues" evidence="10">
    <location>
        <begin position="73"/>
        <end position="90"/>
    </location>
</feature>
<keyword evidence="8" id="KW-0408">Iron</keyword>
<dbReference type="InterPro" id="IPR036922">
    <property type="entry name" value="Rieske_2Fe-2S_sf"/>
</dbReference>
<evidence type="ECO:0000256" key="9">
    <source>
        <dbReference type="ARBA" id="ARBA00023014"/>
    </source>
</evidence>
<evidence type="ECO:0000256" key="5">
    <source>
        <dbReference type="ARBA" id="ARBA00022723"/>
    </source>
</evidence>
<feature type="region of interest" description="Disordered" evidence="10">
    <location>
        <begin position="66"/>
        <end position="106"/>
    </location>
</feature>
<keyword evidence="6" id="KW-0274">FAD</keyword>
<dbReference type="Proteomes" id="UP001174909">
    <property type="component" value="Unassembled WGS sequence"/>
</dbReference>
<keyword evidence="9" id="KW-0411">Iron-sulfur</keyword>
<sequence>MRILSSIRCTFRATHFASFARSKFAPSSRPPATRTCSLFRLRELPVFSASYVQLAFFKNIPATTMGAGGSKNGEGEREKKKSTKKGEKETAAIATPAQQQAAEGAKESGAAADGVGYVECAVAKASEFGENEMKEVELEEKKVLVIHQNGAWSAMGAKCTHYGAPLIKGCLGNGRVRCPWHGACFNTTSGDIEDFPGLDSLPLFQVRVEGDDVIVKADKALLSNTRRTKQSVVASVEEDKRTFLIIGGGPASVVAAETLRQEGFKGRVILACRENVLPYDRIKLSKAPNLNADSILLRPAEFYSSHDIEVVLGKEATGVDKEGKKVKFSDGEEISYDKLLLATGSKPRSLPVPGFEGNVLLLRDPAQANAIATMAEGKRVVVIGTSFIGMEVAAYLCGKAASVSCIDIAAVPFERVLGTRIGKMLQGMLEEKGVEFHLNAGVKEIVVEDGKVTGVMLPSGETLSCEVVIAGVGVVPATEFLKDSGLPLSGRGEVVVDGNMCAEGDVYAAGDIARFPLPLIGDSASIGHWQLAHYHGRVAARNMGGREETYSSIPFFWTVLFGKSLRYCGHALSWDDIIFDGEPEEMKFSAFFVKDDKVLAVCSLNSDPVVSQAAELMFQGKMPSASQLRKNPKLSSHL</sequence>
<keyword evidence="5" id="KW-0479">Metal-binding</keyword>
<dbReference type="InterPro" id="IPR017941">
    <property type="entry name" value="Rieske_2Fe-2S"/>
</dbReference>
<evidence type="ECO:0000256" key="3">
    <source>
        <dbReference type="ARBA" id="ARBA00022630"/>
    </source>
</evidence>
<dbReference type="Pfam" id="PF07992">
    <property type="entry name" value="Pyr_redox_2"/>
    <property type="match status" value="1"/>
</dbReference>
<dbReference type="Gene3D" id="3.50.50.60">
    <property type="entry name" value="FAD/NAD(P)-binding domain"/>
    <property type="match status" value="2"/>
</dbReference>
<gene>
    <name evidence="12" type="ORF">GBAR_LOCUS14010</name>
</gene>
<dbReference type="Gene3D" id="2.102.10.10">
    <property type="entry name" value="Rieske [2Fe-2S] iron-sulphur domain"/>
    <property type="match status" value="1"/>
</dbReference>
<protein>
    <submittedName>
        <fullName evidence="12">Apoptosis-inducing factor 3</fullName>
    </submittedName>
</protein>
<dbReference type="PROSITE" id="PS51296">
    <property type="entry name" value="RIESKE"/>
    <property type="match status" value="1"/>
</dbReference>
<evidence type="ECO:0000259" key="11">
    <source>
        <dbReference type="PROSITE" id="PS51296"/>
    </source>
</evidence>
<dbReference type="AlphaFoldDB" id="A0AA35S6X9"/>
<evidence type="ECO:0000256" key="4">
    <source>
        <dbReference type="ARBA" id="ARBA00022714"/>
    </source>
</evidence>
<feature type="domain" description="Rieske" evidence="11">
    <location>
        <begin position="120"/>
        <end position="215"/>
    </location>
</feature>
<dbReference type="Pfam" id="PF14759">
    <property type="entry name" value="Reductase_C"/>
    <property type="match status" value="1"/>
</dbReference>
<dbReference type="GO" id="GO:0046872">
    <property type="term" value="F:metal ion binding"/>
    <property type="evidence" value="ECO:0007669"/>
    <property type="project" value="UniProtKB-KW"/>
</dbReference>
<dbReference type="FunFam" id="2.102.10.10:FF:000003">
    <property type="entry name" value="apoptosis-inducing factor 3 isoform X2"/>
    <property type="match status" value="1"/>
</dbReference>
<dbReference type="InterPro" id="IPR050446">
    <property type="entry name" value="FAD-oxidoreductase/Apoptosis"/>
</dbReference>
<dbReference type="GO" id="GO:0005737">
    <property type="term" value="C:cytoplasm"/>
    <property type="evidence" value="ECO:0007669"/>
    <property type="project" value="TreeGrafter"/>
</dbReference>
<evidence type="ECO:0000313" key="12">
    <source>
        <dbReference type="EMBL" id="CAI8024049.1"/>
    </source>
</evidence>
<evidence type="ECO:0000256" key="10">
    <source>
        <dbReference type="SAM" id="MobiDB-lite"/>
    </source>
</evidence>
<dbReference type="CDD" id="cd03478">
    <property type="entry name" value="Rieske_AIFL_N"/>
    <property type="match status" value="1"/>
</dbReference>
<dbReference type="PRINTS" id="PR00368">
    <property type="entry name" value="FADPNR"/>
</dbReference>
<dbReference type="InterPro" id="IPR016156">
    <property type="entry name" value="FAD/NAD-linked_Rdtase_dimer_sf"/>
</dbReference>
<dbReference type="SUPFAM" id="SSF50022">
    <property type="entry name" value="ISP domain"/>
    <property type="match status" value="1"/>
</dbReference>
<dbReference type="GO" id="GO:0016651">
    <property type="term" value="F:oxidoreductase activity, acting on NAD(P)H"/>
    <property type="evidence" value="ECO:0007669"/>
    <property type="project" value="TreeGrafter"/>
</dbReference>
<evidence type="ECO:0000256" key="7">
    <source>
        <dbReference type="ARBA" id="ARBA00023002"/>
    </source>
</evidence>
<name>A0AA35S6X9_GEOBA</name>
<evidence type="ECO:0000256" key="1">
    <source>
        <dbReference type="ARBA" id="ARBA00001974"/>
    </source>
</evidence>
<dbReference type="Gene3D" id="3.30.390.30">
    <property type="match status" value="1"/>
</dbReference>
<evidence type="ECO:0000256" key="2">
    <source>
        <dbReference type="ARBA" id="ARBA00006442"/>
    </source>
</evidence>
<organism evidence="12 13">
    <name type="scientific">Geodia barretti</name>
    <name type="common">Barrett's horny sponge</name>
    <dbReference type="NCBI Taxonomy" id="519541"/>
    <lineage>
        <taxon>Eukaryota</taxon>
        <taxon>Metazoa</taxon>
        <taxon>Porifera</taxon>
        <taxon>Demospongiae</taxon>
        <taxon>Heteroscleromorpha</taxon>
        <taxon>Tetractinellida</taxon>
        <taxon>Astrophorina</taxon>
        <taxon>Geodiidae</taxon>
        <taxon>Geodia</taxon>
    </lineage>
</organism>
<dbReference type="PANTHER" id="PTHR43557">
    <property type="entry name" value="APOPTOSIS-INDUCING FACTOR 1"/>
    <property type="match status" value="1"/>
</dbReference>
<proteinExistence type="inferred from homology"/>
<comment type="cofactor">
    <cofactor evidence="1">
        <name>FAD</name>
        <dbReference type="ChEBI" id="CHEBI:57692"/>
    </cofactor>
</comment>
<reference evidence="12" key="1">
    <citation type="submission" date="2023-03" db="EMBL/GenBank/DDBJ databases">
        <authorList>
            <person name="Steffen K."/>
            <person name="Cardenas P."/>
        </authorList>
    </citation>
    <scope>NUCLEOTIDE SEQUENCE</scope>
</reference>
<dbReference type="InterPro" id="IPR036188">
    <property type="entry name" value="FAD/NAD-bd_sf"/>
</dbReference>
<keyword evidence="13" id="KW-1185">Reference proteome</keyword>
<dbReference type="PRINTS" id="PR00469">
    <property type="entry name" value="PNDRDTASEII"/>
</dbReference>
<dbReference type="EMBL" id="CASHTH010002049">
    <property type="protein sequence ID" value="CAI8024049.1"/>
    <property type="molecule type" value="Genomic_DNA"/>
</dbReference>
<dbReference type="Pfam" id="PF00355">
    <property type="entry name" value="Rieske"/>
    <property type="match status" value="1"/>
</dbReference>
<dbReference type="InterPro" id="IPR023753">
    <property type="entry name" value="FAD/NAD-binding_dom"/>
</dbReference>
<dbReference type="InterPro" id="IPR028202">
    <property type="entry name" value="Reductase_C"/>
</dbReference>
<keyword evidence="3" id="KW-0285">Flavoprotein</keyword>
<dbReference type="SUPFAM" id="SSF51905">
    <property type="entry name" value="FAD/NAD(P)-binding domain"/>
    <property type="match status" value="1"/>
</dbReference>
<feature type="compositionally biased region" description="Low complexity" evidence="10">
    <location>
        <begin position="91"/>
        <end position="106"/>
    </location>
</feature>
<evidence type="ECO:0000256" key="6">
    <source>
        <dbReference type="ARBA" id="ARBA00022827"/>
    </source>
</evidence>
<keyword evidence="4" id="KW-0001">2Fe-2S</keyword>
<keyword evidence="7" id="KW-0560">Oxidoreductase</keyword>
<dbReference type="PANTHER" id="PTHR43557:SF2">
    <property type="entry name" value="RIESKE DOMAIN-CONTAINING PROTEIN-RELATED"/>
    <property type="match status" value="1"/>
</dbReference>
<accession>A0AA35S6X9</accession>
<comment type="similarity">
    <text evidence="2">Belongs to the FAD-dependent oxidoreductase family.</text>
</comment>
<evidence type="ECO:0000313" key="13">
    <source>
        <dbReference type="Proteomes" id="UP001174909"/>
    </source>
</evidence>
<evidence type="ECO:0000256" key="8">
    <source>
        <dbReference type="ARBA" id="ARBA00023004"/>
    </source>
</evidence>